<dbReference type="Proteomes" id="UP001500016">
    <property type="component" value="Unassembled WGS sequence"/>
</dbReference>
<evidence type="ECO:0000256" key="1">
    <source>
        <dbReference type="SAM" id="MobiDB-lite"/>
    </source>
</evidence>
<name>A0ABN2W8P8_9ACTN</name>
<sequence>MQPAETPPDEHAEVHIVAETPEAARRVAETIRRHFAATEQRSYPAGDQGGTRLELTVDTNRAPEPAQTWLDSSRSAENDVRQSGAGEPSATSGPSGP</sequence>
<gene>
    <name evidence="2" type="ORF">GCM10009801_48780</name>
</gene>
<reference evidence="2 3" key="1">
    <citation type="journal article" date="2019" name="Int. J. Syst. Evol. Microbiol.">
        <title>The Global Catalogue of Microorganisms (GCM) 10K type strain sequencing project: providing services to taxonomists for standard genome sequencing and annotation.</title>
        <authorList>
            <consortium name="The Broad Institute Genomics Platform"/>
            <consortium name="The Broad Institute Genome Sequencing Center for Infectious Disease"/>
            <person name="Wu L."/>
            <person name="Ma J."/>
        </authorList>
    </citation>
    <scope>NUCLEOTIDE SEQUENCE [LARGE SCALE GENOMIC DNA]</scope>
    <source>
        <strain evidence="2 3">JCM 15478</strain>
    </source>
</reference>
<keyword evidence="3" id="KW-1185">Reference proteome</keyword>
<comment type="caution">
    <text evidence="2">The sequence shown here is derived from an EMBL/GenBank/DDBJ whole genome shotgun (WGS) entry which is preliminary data.</text>
</comment>
<protein>
    <submittedName>
        <fullName evidence="2">Uncharacterized protein</fullName>
    </submittedName>
</protein>
<proteinExistence type="predicted"/>
<feature type="region of interest" description="Disordered" evidence="1">
    <location>
        <begin position="35"/>
        <end position="97"/>
    </location>
</feature>
<evidence type="ECO:0000313" key="2">
    <source>
        <dbReference type="EMBL" id="GAA2086373.1"/>
    </source>
</evidence>
<dbReference type="EMBL" id="BAAAPE010000013">
    <property type="protein sequence ID" value="GAA2086373.1"/>
    <property type="molecule type" value="Genomic_DNA"/>
</dbReference>
<organism evidence="2 3">
    <name type="scientific">Streptomyces albiaxialis</name>
    <dbReference type="NCBI Taxonomy" id="329523"/>
    <lineage>
        <taxon>Bacteria</taxon>
        <taxon>Bacillati</taxon>
        <taxon>Actinomycetota</taxon>
        <taxon>Actinomycetes</taxon>
        <taxon>Kitasatosporales</taxon>
        <taxon>Streptomycetaceae</taxon>
        <taxon>Streptomyces</taxon>
    </lineage>
</organism>
<evidence type="ECO:0000313" key="3">
    <source>
        <dbReference type="Proteomes" id="UP001500016"/>
    </source>
</evidence>
<accession>A0ABN2W8P8</accession>
<dbReference type="RefSeq" id="WP_344531411.1">
    <property type="nucleotide sequence ID" value="NZ_BAAAPE010000013.1"/>
</dbReference>